<proteinExistence type="inferred from homology"/>
<organism evidence="10 11">
    <name type="scientific">Calothrix parietina FACHB-288</name>
    <dbReference type="NCBI Taxonomy" id="2692896"/>
    <lineage>
        <taxon>Bacteria</taxon>
        <taxon>Bacillati</taxon>
        <taxon>Cyanobacteriota</taxon>
        <taxon>Cyanophyceae</taxon>
        <taxon>Nostocales</taxon>
        <taxon>Calotrichaceae</taxon>
        <taxon>Calothrix</taxon>
    </lineage>
</organism>
<feature type="transmembrane region" description="Helical" evidence="9">
    <location>
        <begin position="253"/>
        <end position="273"/>
    </location>
</feature>
<dbReference type="Pfam" id="PF03814">
    <property type="entry name" value="KdpA"/>
    <property type="match status" value="1"/>
</dbReference>
<feature type="transmembrane region" description="Helical" evidence="9">
    <location>
        <begin position="65"/>
        <end position="86"/>
    </location>
</feature>
<gene>
    <name evidence="9 10" type="primary">kdpA</name>
    <name evidence="10" type="ORF">H6G24_25920</name>
</gene>
<name>A0ABR8AJW9_9CYAN</name>
<feature type="transmembrane region" description="Helical" evidence="9">
    <location>
        <begin position="177"/>
        <end position="198"/>
    </location>
</feature>
<evidence type="ECO:0000256" key="9">
    <source>
        <dbReference type="HAMAP-Rule" id="MF_00275"/>
    </source>
</evidence>
<evidence type="ECO:0000256" key="3">
    <source>
        <dbReference type="ARBA" id="ARBA00022538"/>
    </source>
</evidence>
<evidence type="ECO:0000256" key="8">
    <source>
        <dbReference type="ARBA" id="ARBA00023136"/>
    </source>
</evidence>
<accession>A0ABR8AJW9</accession>
<reference evidence="10 11" key="1">
    <citation type="journal article" date="2020" name="ISME J.">
        <title>Comparative genomics reveals insights into cyanobacterial evolution and habitat adaptation.</title>
        <authorList>
            <person name="Chen M.Y."/>
            <person name="Teng W.K."/>
            <person name="Zhao L."/>
            <person name="Hu C.X."/>
            <person name="Zhou Y.K."/>
            <person name="Han B.P."/>
            <person name="Song L.R."/>
            <person name="Shu W.S."/>
        </authorList>
    </citation>
    <scope>NUCLEOTIDE SEQUENCE [LARGE SCALE GENOMIC DNA]</scope>
    <source>
        <strain evidence="10 11">FACHB-288</strain>
    </source>
</reference>
<dbReference type="PANTHER" id="PTHR30607:SF2">
    <property type="entry name" value="POTASSIUM-TRANSPORTING ATPASE POTASSIUM-BINDING SUBUNIT"/>
    <property type="match status" value="1"/>
</dbReference>
<keyword evidence="2 9" id="KW-1003">Cell membrane</keyword>
<protein>
    <recommendedName>
        <fullName evidence="9">Potassium-transporting ATPase potassium-binding subunit</fullName>
    </recommendedName>
    <alternativeName>
        <fullName evidence="9">ATP phosphohydrolase [potassium-transporting] A chain</fullName>
    </alternativeName>
    <alternativeName>
        <fullName evidence="9">Potassium-binding and translocating subunit A</fullName>
    </alternativeName>
    <alternativeName>
        <fullName evidence="9">Potassium-translocating ATPase A chain</fullName>
    </alternativeName>
</protein>
<keyword evidence="1 9" id="KW-0813">Transport</keyword>
<comment type="caution">
    <text evidence="10">The sequence shown here is derived from an EMBL/GenBank/DDBJ whole genome shotgun (WGS) entry which is preliminary data.</text>
</comment>
<dbReference type="RefSeq" id="WP_190547549.1">
    <property type="nucleotide sequence ID" value="NZ_CAWPNO010000082.1"/>
</dbReference>
<feature type="transmembrane region" description="Helical" evidence="9">
    <location>
        <begin position="280"/>
        <end position="301"/>
    </location>
</feature>
<dbReference type="HAMAP" id="MF_00275">
    <property type="entry name" value="KdpA"/>
    <property type="match status" value="1"/>
</dbReference>
<evidence type="ECO:0000256" key="2">
    <source>
        <dbReference type="ARBA" id="ARBA00022475"/>
    </source>
</evidence>
<evidence type="ECO:0000256" key="7">
    <source>
        <dbReference type="ARBA" id="ARBA00023065"/>
    </source>
</evidence>
<keyword evidence="6 9" id="KW-1133">Transmembrane helix</keyword>
<dbReference type="Proteomes" id="UP000658514">
    <property type="component" value="Unassembled WGS sequence"/>
</dbReference>
<sequence>MGQGLLQIGLTLCIVILITPIFGRYIANVFQEERTVLDSLMNPLERSIYVLVGVRRKENMTGWQYIRAVLCSNLFMGIVVYSLIYFQKFLPWNPNGLGTPTWDTVLHTTVSFITNTDQQHYAGENTLSYFSQVAALGFVMFTSAATGLAVGIAFIRGLTGRKLGNFYVDLIRAITRILLPISVIGAIALLILGVPQTLAGTLSVKTLEGSTQYLARGPVASFEMIKMLGDNGGGFFGVNSAHPFENPNGATNLIEAIAMISIPAAMIYVYGLFANNTKQAWLLFWMVLGIFVVLVGITATAELQGNPLVNGTLGIEYPNLEGKELRFGWAQTAMWAVMTTATMNGAVNGMHDSLMPQGLFSTLFNLFLQIIWGGQGTGIAYLLIYVIITVFLTGLMVGRSPEFLGRKIEKREIVLASIVLLIHPIAVLIPSAIALAYPFSLSGITNPGFHGISQVVYEYASAAANNGSSLAGLANSQPAPTALWWNLSCLFPLLAGRYIPIIAILLLADNMSRKQTIPATPGTLKTDSLLFTSVTAGITLVLAVLTFFPVLALGPIAEGFKLASGN</sequence>
<keyword evidence="7 9" id="KW-0406">Ion transport</keyword>
<keyword evidence="3 9" id="KW-0633">Potassium transport</keyword>
<dbReference type="PANTHER" id="PTHR30607">
    <property type="entry name" value="POTASSIUM-TRANSPORTING ATPASE A CHAIN"/>
    <property type="match status" value="1"/>
</dbReference>
<comment type="similarity">
    <text evidence="9">Belongs to the KdpA family.</text>
</comment>
<keyword evidence="11" id="KW-1185">Reference proteome</keyword>
<feature type="transmembrane region" description="Helical" evidence="9">
    <location>
        <begin position="529"/>
        <end position="552"/>
    </location>
</feature>
<feature type="transmembrane region" description="Helical" evidence="9">
    <location>
        <begin position="418"/>
        <end position="439"/>
    </location>
</feature>
<dbReference type="NCBIfam" id="TIGR00680">
    <property type="entry name" value="kdpA"/>
    <property type="match status" value="1"/>
</dbReference>
<dbReference type="InterPro" id="IPR004623">
    <property type="entry name" value="KdpA"/>
</dbReference>
<evidence type="ECO:0000313" key="10">
    <source>
        <dbReference type="EMBL" id="MBD2198877.1"/>
    </source>
</evidence>
<comment type="function">
    <text evidence="9">Part of the high-affinity ATP-driven potassium transport (or Kdp) system, which catalyzes the hydrolysis of ATP coupled with the electrogenic transport of potassium into the cytoplasm. This subunit binds the extracellular potassium ions and delivers the ions to the membrane domain of KdpB through an intramembrane tunnel.</text>
</comment>
<evidence type="ECO:0000313" key="11">
    <source>
        <dbReference type="Proteomes" id="UP000658514"/>
    </source>
</evidence>
<feature type="transmembrane region" description="Helical" evidence="9">
    <location>
        <begin position="378"/>
        <end position="397"/>
    </location>
</feature>
<keyword evidence="5 9" id="KW-0630">Potassium</keyword>
<comment type="subcellular location">
    <subcellularLocation>
        <location evidence="9">Cell membrane</location>
        <topology evidence="9">Multi-pass membrane protein</topology>
    </subcellularLocation>
</comment>
<evidence type="ECO:0000256" key="5">
    <source>
        <dbReference type="ARBA" id="ARBA00022958"/>
    </source>
</evidence>
<dbReference type="PIRSF" id="PIRSF001294">
    <property type="entry name" value="K_ATPaseA"/>
    <property type="match status" value="1"/>
</dbReference>
<feature type="transmembrane region" description="Helical" evidence="9">
    <location>
        <begin position="6"/>
        <end position="27"/>
    </location>
</feature>
<dbReference type="EMBL" id="JACJQH010000048">
    <property type="protein sequence ID" value="MBD2198877.1"/>
    <property type="molecule type" value="Genomic_DNA"/>
</dbReference>
<evidence type="ECO:0000256" key="4">
    <source>
        <dbReference type="ARBA" id="ARBA00022692"/>
    </source>
</evidence>
<feature type="transmembrane region" description="Helical" evidence="9">
    <location>
        <begin position="133"/>
        <end position="156"/>
    </location>
</feature>
<comment type="subunit">
    <text evidence="9">The system is composed of three essential subunits: KdpA, KdpB and KdpC.</text>
</comment>
<keyword evidence="4 9" id="KW-0812">Transmembrane</keyword>
<feature type="transmembrane region" description="Helical" evidence="9">
    <location>
        <begin position="483"/>
        <end position="508"/>
    </location>
</feature>
<keyword evidence="8 9" id="KW-0472">Membrane</keyword>
<evidence type="ECO:0000256" key="1">
    <source>
        <dbReference type="ARBA" id="ARBA00022448"/>
    </source>
</evidence>
<evidence type="ECO:0000256" key="6">
    <source>
        <dbReference type="ARBA" id="ARBA00022989"/>
    </source>
</evidence>